<evidence type="ECO:0000256" key="2">
    <source>
        <dbReference type="ARBA" id="ARBA00022561"/>
    </source>
</evidence>
<dbReference type="Gene3D" id="2.60.120.20">
    <property type="match status" value="3"/>
</dbReference>
<name>A0A2U8JQ65_9VIRU</name>
<dbReference type="CDD" id="cd00205">
    <property type="entry name" value="rhv_like"/>
    <property type="match status" value="2"/>
</dbReference>
<evidence type="ECO:0000256" key="3">
    <source>
        <dbReference type="ARBA" id="ARBA00022844"/>
    </source>
</evidence>
<reference evidence="6" key="1">
    <citation type="journal article" date="2018" name="J. Gen. Virol.">
        <title>Metagenomic analysis of Varroa-free Australian honey bees (Apis mellifera) shows a diverse Picornavirales virome.</title>
        <authorList>
            <person name="Roberts J.M."/>
            <person name="Anderson D.L."/>
            <person name="Durr P.A."/>
        </authorList>
    </citation>
    <scope>NUCLEOTIDE SEQUENCE</scope>
    <source>
        <strain evidence="6">NT-7</strain>
    </source>
</reference>
<proteinExistence type="predicted"/>
<dbReference type="InterPro" id="IPR024379">
    <property type="entry name" value="Waikavirus_capsid-1"/>
</dbReference>
<protein>
    <submittedName>
        <fullName evidence="6">Nonstructural polyprotein</fullName>
    </submittedName>
</protein>
<keyword evidence="2" id="KW-0167">Capsid protein</keyword>
<dbReference type="InterPro" id="IPR029053">
    <property type="entry name" value="Viral_coat"/>
</dbReference>
<feature type="region of interest" description="Disordered" evidence="4">
    <location>
        <begin position="1"/>
        <end position="23"/>
    </location>
</feature>
<dbReference type="InterPro" id="IPR001676">
    <property type="entry name" value="Picornavirus_capsid"/>
</dbReference>
<feature type="compositionally biased region" description="Low complexity" evidence="4">
    <location>
        <begin position="1"/>
        <end position="20"/>
    </location>
</feature>
<evidence type="ECO:0000256" key="1">
    <source>
        <dbReference type="ARBA" id="ARBA00004328"/>
    </source>
</evidence>
<accession>A0A2U8JQ65</accession>
<dbReference type="InterPro" id="IPR033703">
    <property type="entry name" value="Rhv-like"/>
</dbReference>
<keyword evidence="3" id="KW-0946">Virion</keyword>
<feature type="domain" description="Picornavirus capsid" evidence="5">
    <location>
        <begin position="413"/>
        <end position="492"/>
    </location>
</feature>
<evidence type="ECO:0000256" key="4">
    <source>
        <dbReference type="SAM" id="MobiDB-lite"/>
    </source>
</evidence>
<evidence type="ECO:0000313" key="6">
    <source>
        <dbReference type="EMBL" id="AWK77844.1"/>
    </source>
</evidence>
<dbReference type="EMBL" id="MG995695">
    <property type="protein sequence ID" value="AWK77844.1"/>
    <property type="molecule type" value="Genomic_RNA"/>
</dbReference>
<sequence>MSSNNENNISTNNTTTNTNNTHKDSELQHDELQSQMNVTFVEEQPQVRDDARLGNSLPQLPQSLENAMPDEHWMAAKQLSKPVVIQHFTWTADSKVGTVLSSFNFPEVISSIDSIHTETLNMYSFFKFNWNLKFQINGTRFHSGQLMASFDPFFQALDTYTPGNARTFDAVYATGLPNVKLNASSNQPVEMVIPYVHPRNFMTTNSTSTDLLGRIRISVLNPLRLAEGASSQLSVTVYLYATDPSVHVPIYRHQYLPTVVYAEQSMDVSALLGSMKQQGADIFGNLSTGNFGGAIKSASPLLKFGMDLLGLDYPARVVHPQSHINPLGVMAHGKGVDQSYRLALNPNSGHVAEPEQTGTTRDECDIDYIKKVPMLFRQVVWRDDQKSGDLLTKFPVTCNIACQTDDFDRSEETSNTYLSYLSNLFAYWRGSLDYNLELVSTQFHTGRLLIAFVPNHISTDPTLTQAYSCPYVVVDLQETSNVQITIPFTSAIIWKTTQITNTTANDENIVGQVYIFVLNPLVRPSNVASAVEFNLYISAGDDFKFAVPRANLMNPRYFHVDAVEQSMALDRMSTRTSTISENPAISTAFGSPLVPEKNYFGEEFSLLDLSKRYSYLKEGALSVSVGPNSSFLLAPQLTDYPYSDQYVPGDGAVNTTLSSVQSLFACWTGSLRLKFATNLARDTKYWLTATHVPLSIKNLGTRAGAGFALQRTNLAQNSALEVEFPCYVPYSFVLAQGAYVGGTVAPAEIGECVLNSNVASDDTTAILTTYMAAGDDYRPFYLIPPPQDYVTKKGSDDYSNFLHWVAPLTINYT</sequence>
<dbReference type="GO" id="GO:0005198">
    <property type="term" value="F:structural molecule activity"/>
    <property type="evidence" value="ECO:0007669"/>
    <property type="project" value="InterPro"/>
</dbReference>
<reference evidence="6" key="2">
    <citation type="submission" date="2018-02" db="EMBL/GenBank/DDBJ databases">
        <authorList>
            <person name="Anderson D."/>
            <person name="Durr P."/>
        </authorList>
    </citation>
    <scope>NUCLEOTIDE SEQUENCE</scope>
    <source>
        <strain evidence="6">NT-7</strain>
    </source>
</reference>
<dbReference type="Pfam" id="PF12264">
    <property type="entry name" value="Waikav_capsid_1"/>
    <property type="match status" value="1"/>
</dbReference>
<dbReference type="SUPFAM" id="SSF88633">
    <property type="entry name" value="Positive stranded ssRNA viruses"/>
    <property type="match status" value="3"/>
</dbReference>
<comment type="subcellular location">
    <subcellularLocation>
        <location evidence="1">Virion</location>
    </subcellularLocation>
</comment>
<organism evidence="6">
    <name type="scientific">Darwin bee virus 8</name>
    <dbReference type="NCBI Taxonomy" id="2201283"/>
    <lineage>
        <taxon>Viruses</taxon>
        <taxon>Riboviria</taxon>
        <taxon>Orthornavirae</taxon>
        <taxon>Pisuviricota</taxon>
        <taxon>Pisoniviricetes</taxon>
        <taxon>Picornavirales</taxon>
    </lineage>
</organism>
<dbReference type="GO" id="GO:0019028">
    <property type="term" value="C:viral capsid"/>
    <property type="evidence" value="ECO:0007669"/>
    <property type="project" value="UniProtKB-KW"/>
</dbReference>
<evidence type="ECO:0000259" key="5">
    <source>
        <dbReference type="Pfam" id="PF00073"/>
    </source>
</evidence>
<dbReference type="Pfam" id="PF00073">
    <property type="entry name" value="Rhv"/>
    <property type="match status" value="1"/>
</dbReference>